<protein>
    <submittedName>
        <fullName evidence="12">ABC transporter ATP-binding protein</fullName>
    </submittedName>
</protein>
<dbReference type="Gene3D" id="3.40.50.300">
    <property type="entry name" value="P-loop containing nucleotide triphosphate hydrolases"/>
    <property type="match status" value="1"/>
</dbReference>
<dbReference type="InterPro" id="IPR011527">
    <property type="entry name" value="ABC1_TM_dom"/>
</dbReference>
<comment type="caution">
    <text evidence="12">The sequence shown here is derived from an EMBL/GenBank/DDBJ whole genome shotgun (WGS) entry which is preliminary data.</text>
</comment>
<dbReference type="InterPro" id="IPR036640">
    <property type="entry name" value="ABC1_TM_sf"/>
</dbReference>
<feature type="transmembrane region" description="Helical" evidence="9">
    <location>
        <begin position="104"/>
        <end position="124"/>
    </location>
</feature>
<organism evidence="12 13">
    <name type="scientific">SAR92 clade bacterium</name>
    <dbReference type="NCBI Taxonomy" id="2315479"/>
    <lineage>
        <taxon>Bacteria</taxon>
        <taxon>Pseudomonadati</taxon>
        <taxon>Pseudomonadota</taxon>
        <taxon>Gammaproteobacteria</taxon>
        <taxon>Cellvibrionales</taxon>
        <taxon>Porticoccaceae</taxon>
        <taxon>SAR92 clade</taxon>
    </lineage>
</organism>
<sequence>MSDATTHDKRFDDRVDLDTRLSGSETLRIVGRSLQFIGRVKVFFIIKILFALVSVLPPLLVPWILKIIVDHVILQQPIDILNANLPSFFIPLLGLLEGLTPSEIMFAITSFMLVTLTIFGLRAAPAEQAEAWGMPIGYDAATQSEQALSAGGSKANGIWGLIELSLTIRMTQRLANDLRMQLMERLTRLEMTTLDDQRIGDSVYRVMYDSPMLPGICYRLTIEPLLLILGTVLNIYLMQSTYGDFIPELLKLAVFLVFLILFITIPLTGLARRLHQTNRAAGASTTNTMEESIENISAVQSLGGSEKEAQRFSDASEESYRRHRHTALFDALISMVNYICIFGSMAIAFVLISNSVIEDELTVGDYSALISMFFMLSSAAGGLGLYWVEVQKNIAAVRRVFFFIDYTSEYNDDIRRMGRIQKGIKIRNVDFSYPDGRVALKNINLDLPIGKVIAIVGPTGAGKTSLAYLLPGYLRPSSGDIWFDEYKLSDRSVKDIREQVTYVFQEHMLLSDTIKENLLLARPNATSEEIDFACRISCADEFIANLPDGIDTGLGKAGNTISVGQKQRISIARGILRDTPIVILDEPTAALDPKTENKLMAGLKQVADKKLFIIIAHRLSTVKAADQIIFIEDGKISDVGSHDELMSKKTGRYRQFVNLQND</sequence>
<dbReference type="PANTHER" id="PTHR43394">
    <property type="entry name" value="ATP-DEPENDENT PERMEASE MDL1, MITOCHONDRIAL"/>
    <property type="match status" value="1"/>
</dbReference>
<dbReference type="AlphaFoldDB" id="A0A520LM79"/>
<dbReference type="InterPro" id="IPR003593">
    <property type="entry name" value="AAA+_ATPase"/>
</dbReference>
<keyword evidence="5" id="KW-0547">Nucleotide-binding</keyword>
<evidence type="ECO:0000259" key="10">
    <source>
        <dbReference type="PROSITE" id="PS50893"/>
    </source>
</evidence>
<dbReference type="SMART" id="SM00382">
    <property type="entry name" value="AAA"/>
    <property type="match status" value="1"/>
</dbReference>
<feature type="domain" description="ABC transporter" evidence="10">
    <location>
        <begin position="424"/>
        <end position="658"/>
    </location>
</feature>
<dbReference type="InterPro" id="IPR039421">
    <property type="entry name" value="Type_1_exporter"/>
</dbReference>
<reference evidence="12 13" key="1">
    <citation type="submission" date="2019-02" db="EMBL/GenBank/DDBJ databases">
        <title>Prokaryotic population dynamics and viral predation in marine succession experiment using metagenomics: the confinement effect.</title>
        <authorList>
            <person name="Haro-Moreno J.M."/>
            <person name="Rodriguez-Valera F."/>
            <person name="Lopez-Perez M."/>
        </authorList>
    </citation>
    <scope>NUCLEOTIDE SEQUENCE [LARGE SCALE GENOMIC DNA]</scope>
    <source>
        <strain evidence="12">MED-G169</strain>
    </source>
</reference>
<evidence type="ECO:0000256" key="7">
    <source>
        <dbReference type="ARBA" id="ARBA00022989"/>
    </source>
</evidence>
<keyword evidence="2" id="KW-0813">Transport</keyword>
<name>A0A520LM79_9GAMM</name>
<keyword evidence="4 9" id="KW-0812">Transmembrane</keyword>
<dbReference type="Gene3D" id="1.20.1560.10">
    <property type="entry name" value="ABC transporter type 1, transmembrane domain"/>
    <property type="match status" value="1"/>
</dbReference>
<feature type="transmembrane region" description="Helical" evidence="9">
    <location>
        <begin position="249"/>
        <end position="270"/>
    </location>
</feature>
<keyword evidence="3" id="KW-1003">Cell membrane</keyword>
<dbReference type="InterPro" id="IPR003439">
    <property type="entry name" value="ABC_transporter-like_ATP-bd"/>
</dbReference>
<dbReference type="EMBL" id="SHBO01000018">
    <property type="protein sequence ID" value="RZO06947.1"/>
    <property type="molecule type" value="Genomic_DNA"/>
</dbReference>
<dbReference type="PROSITE" id="PS50893">
    <property type="entry name" value="ABC_TRANSPORTER_2"/>
    <property type="match status" value="1"/>
</dbReference>
<feature type="transmembrane region" description="Helical" evidence="9">
    <location>
        <begin position="216"/>
        <end position="237"/>
    </location>
</feature>
<dbReference type="GO" id="GO:0005524">
    <property type="term" value="F:ATP binding"/>
    <property type="evidence" value="ECO:0007669"/>
    <property type="project" value="UniProtKB-KW"/>
</dbReference>
<dbReference type="GO" id="GO:0016887">
    <property type="term" value="F:ATP hydrolysis activity"/>
    <property type="evidence" value="ECO:0007669"/>
    <property type="project" value="InterPro"/>
</dbReference>
<dbReference type="GO" id="GO:0015421">
    <property type="term" value="F:ABC-type oligopeptide transporter activity"/>
    <property type="evidence" value="ECO:0007669"/>
    <property type="project" value="TreeGrafter"/>
</dbReference>
<evidence type="ECO:0000256" key="9">
    <source>
        <dbReference type="SAM" id="Phobius"/>
    </source>
</evidence>
<feature type="transmembrane region" description="Helical" evidence="9">
    <location>
        <begin position="42"/>
        <end position="65"/>
    </location>
</feature>
<dbReference type="Pfam" id="PF00005">
    <property type="entry name" value="ABC_tran"/>
    <property type="match status" value="1"/>
</dbReference>
<evidence type="ECO:0000313" key="13">
    <source>
        <dbReference type="Proteomes" id="UP000318148"/>
    </source>
</evidence>
<keyword evidence="7 9" id="KW-1133">Transmembrane helix</keyword>
<dbReference type="SUPFAM" id="SSF52540">
    <property type="entry name" value="P-loop containing nucleoside triphosphate hydrolases"/>
    <property type="match status" value="1"/>
</dbReference>
<keyword evidence="6 12" id="KW-0067">ATP-binding</keyword>
<evidence type="ECO:0000313" key="12">
    <source>
        <dbReference type="EMBL" id="RZO06947.1"/>
    </source>
</evidence>
<dbReference type="Pfam" id="PF00664">
    <property type="entry name" value="ABC_membrane"/>
    <property type="match status" value="1"/>
</dbReference>
<proteinExistence type="predicted"/>
<gene>
    <name evidence="12" type="ORF">EVB02_02075</name>
</gene>
<evidence type="ECO:0000256" key="1">
    <source>
        <dbReference type="ARBA" id="ARBA00004651"/>
    </source>
</evidence>
<evidence type="ECO:0000256" key="8">
    <source>
        <dbReference type="ARBA" id="ARBA00023136"/>
    </source>
</evidence>
<feature type="transmembrane region" description="Helical" evidence="9">
    <location>
        <begin position="366"/>
        <end position="388"/>
    </location>
</feature>
<dbReference type="InterPro" id="IPR027417">
    <property type="entry name" value="P-loop_NTPase"/>
</dbReference>
<dbReference type="PROSITE" id="PS00211">
    <property type="entry name" value="ABC_TRANSPORTER_1"/>
    <property type="match status" value="1"/>
</dbReference>
<dbReference type="CDD" id="cd07346">
    <property type="entry name" value="ABC_6TM_exporters"/>
    <property type="match status" value="1"/>
</dbReference>
<evidence type="ECO:0000256" key="3">
    <source>
        <dbReference type="ARBA" id="ARBA00022475"/>
    </source>
</evidence>
<evidence type="ECO:0000256" key="2">
    <source>
        <dbReference type="ARBA" id="ARBA00022448"/>
    </source>
</evidence>
<dbReference type="PROSITE" id="PS50929">
    <property type="entry name" value="ABC_TM1F"/>
    <property type="match status" value="1"/>
</dbReference>
<evidence type="ECO:0000256" key="5">
    <source>
        <dbReference type="ARBA" id="ARBA00022741"/>
    </source>
</evidence>
<dbReference type="FunFam" id="3.40.50.300:FF:000221">
    <property type="entry name" value="Multidrug ABC transporter ATP-binding protein"/>
    <property type="match status" value="1"/>
</dbReference>
<keyword evidence="8 9" id="KW-0472">Membrane</keyword>
<evidence type="ECO:0000259" key="11">
    <source>
        <dbReference type="PROSITE" id="PS50929"/>
    </source>
</evidence>
<dbReference type="GO" id="GO:0005886">
    <property type="term" value="C:plasma membrane"/>
    <property type="evidence" value="ECO:0007669"/>
    <property type="project" value="UniProtKB-SubCell"/>
</dbReference>
<feature type="transmembrane region" description="Helical" evidence="9">
    <location>
        <begin position="331"/>
        <end position="354"/>
    </location>
</feature>
<dbReference type="PANTHER" id="PTHR43394:SF1">
    <property type="entry name" value="ATP-BINDING CASSETTE SUB-FAMILY B MEMBER 10, MITOCHONDRIAL"/>
    <property type="match status" value="1"/>
</dbReference>
<evidence type="ECO:0000256" key="6">
    <source>
        <dbReference type="ARBA" id="ARBA00022840"/>
    </source>
</evidence>
<feature type="domain" description="ABC transmembrane type-1" evidence="11">
    <location>
        <begin position="48"/>
        <end position="392"/>
    </location>
</feature>
<dbReference type="SUPFAM" id="SSF90123">
    <property type="entry name" value="ABC transporter transmembrane region"/>
    <property type="match status" value="1"/>
</dbReference>
<dbReference type="Proteomes" id="UP000318148">
    <property type="component" value="Unassembled WGS sequence"/>
</dbReference>
<evidence type="ECO:0000256" key="4">
    <source>
        <dbReference type="ARBA" id="ARBA00022692"/>
    </source>
</evidence>
<accession>A0A520LM79</accession>
<dbReference type="InterPro" id="IPR017871">
    <property type="entry name" value="ABC_transporter-like_CS"/>
</dbReference>
<comment type="subcellular location">
    <subcellularLocation>
        <location evidence="1">Cell membrane</location>
        <topology evidence="1">Multi-pass membrane protein</topology>
    </subcellularLocation>
</comment>